<dbReference type="GO" id="GO:0016746">
    <property type="term" value="F:acyltransferase activity"/>
    <property type="evidence" value="ECO:0007669"/>
    <property type="project" value="UniProtKB-KW"/>
</dbReference>
<accession>A0ABU5XC43</accession>
<keyword evidence="3" id="KW-1185">Reference proteome</keyword>
<gene>
    <name evidence="2" type="ORF">K6T79_02255</name>
</gene>
<dbReference type="InterPro" id="IPR045057">
    <property type="entry name" value="Gcn5-rel_NAT"/>
</dbReference>
<evidence type="ECO:0000313" key="3">
    <source>
        <dbReference type="Proteomes" id="UP001299596"/>
    </source>
</evidence>
<dbReference type="Pfam" id="PF14542">
    <property type="entry name" value="Acetyltransf_CG"/>
    <property type="match status" value="1"/>
</dbReference>
<dbReference type="InterPro" id="IPR016181">
    <property type="entry name" value="Acyl_CoA_acyltransferase"/>
</dbReference>
<feature type="domain" description="N-acetyltransferase" evidence="1">
    <location>
        <begin position="5"/>
        <end position="91"/>
    </location>
</feature>
<dbReference type="EMBL" id="JAYJJR010000001">
    <property type="protein sequence ID" value="MEB3019865.1"/>
    <property type="molecule type" value="Genomic_DNA"/>
</dbReference>
<dbReference type="InterPro" id="IPR031165">
    <property type="entry name" value="GNAT_YJDJ"/>
</dbReference>
<protein>
    <submittedName>
        <fullName evidence="2">GNAT family N-acetyltransferase</fullName>
        <ecNumber evidence="2">2.3.1.-</ecNumber>
    </submittedName>
</protein>
<dbReference type="Proteomes" id="UP001299596">
    <property type="component" value="Unassembled WGS sequence"/>
</dbReference>
<name>A0ABU5XC43_9MYCO</name>
<keyword evidence="2" id="KW-0012">Acyltransferase</keyword>
<dbReference type="SUPFAM" id="SSF55729">
    <property type="entry name" value="Acyl-CoA N-acyltransferases (Nat)"/>
    <property type="match status" value="1"/>
</dbReference>
<comment type="caution">
    <text evidence="2">The sequence shown here is derived from an EMBL/GenBank/DDBJ whole genome shotgun (WGS) entry which is preliminary data.</text>
</comment>
<sequence length="106" mass="11514">MSEPTVTHDNRQYQITVDGQQAGFADYIENGDQRIFHHTVIDKAFGGRGLAGILVGEALTDTRAAGKRVVPACSFVAGYITKHPEFADLADPVTEQTDAAIRTEHD</sequence>
<evidence type="ECO:0000259" key="1">
    <source>
        <dbReference type="PROSITE" id="PS51729"/>
    </source>
</evidence>
<evidence type="ECO:0000313" key="2">
    <source>
        <dbReference type="EMBL" id="MEB3019865.1"/>
    </source>
</evidence>
<keyword evidence="2" id="KW-0808">Transferase</keyword>
<reference evidence="2 3" key="1">
    <citation type="submission" date="2023-12" db="EMBL/GenBank/DDBJ databases">
        <title>Description of new species of Mycobacterium terrae complex isolated from sewage at the Sao Paulo Zoological Park Foundation in Brazil.</title>
        <authorList>
            <person name="Romagnoli C.L."/>
            <person name="Conceicao E.C."/>
            <person name="Machado E."/>
            <person name="Barreto L.B.P.F."/>
            <person name="Sharma A."/>
            <person name="Silva N.M."/>
            <person name="Marques L.E."/>
            <person name="Juliana M.A."/>
            <person name="Lourenco M.C.S."/>
            <person name="Digiampietri L.A."/>
            <person name="Suffys P.N."/>
            <person name="Viana-Niero C."/>
        </authorList>
    </citation>
    <scope>NUCLEOTIDE SEQUENCE [LARGE SCALE GENOMIC DNA]</scope>
    <source>
        <strain evidence="2 3">MYC098</strain>
    </source>
</reference>
<dbReference type="PANTHER" id="PTHR31435">
    <property type="entry name" value="PROTEIN NATD1"/>
    <property type="match status" value="1"/>
</dbReference>
<dbReference type="PROSITE" id="PS51729">
    <property type="entry name" value="GNAT_YJDJ"/>
    <property type="match status" value="1"/>
</dbReference>
<dbReference type="EC" id="2.3.1.-" evidence="2"/>
<dbReference type="PANTHER" id="PTHR31435:SF10">
    <property type="entry name" value="BSR4717 PROTEIN"/>
    <property type="match status" value="1"/>
</dbReference>
<dbReference type="Gene3D" id="3.40.630.30">
    <property type="match status" value="1"/>
</dbReference>
<dbReference type="RefSeq" id="WP_225404589.1">
    <property type="nucleotide sequence ID" value="NZ_JAYJJR010000001.1"/>
</dbReference>
<proteinExistence type="predicted"/>
<organism evidence="2 3">
    <name type="scientific">[Mycobacterium] crassicus</name>
    <dbReference type="NCBI Taxonomy" id="2872309"/>
    <lineage>
        <taxon>Bacteria</taxon>
        <taxon>Bacillati</taxon>
        <taxon>Actinomycetota</taxon>
        <taxon>Actinomycetes</taxon>
        <taxon>Mycobacteriales</taxon>
        <taxon>Mycobacteriaceae</taxon>
        <taxon>Mycolicibacter</taxon>
    </lineage>
</organism>